<sequence>MLYLSLLLGLTIIVFTTKLTEKLKLSSVWLLVGQISASLVIILLGNLEVSYITHFNQIELGYLTIPFALLFLVGFTNVLNTEKQQKPIILLIPCISLVCFSISALIMGYSFVSIIGMCAALTIMLVLLLGKGNMGRTFTTSIGFVIAVLSLALLQHTFVMIYIPIFTLILPLALYLILQNKLPSVQSIIISSLVALLFSLIMFVISINIVWYLVVGFTIILAISQLSSKYRFI</sequence>
<evidence type="ECO:0000256" key="1">
    <source>
        <dbReference type="SAM" id="Phobius"/>
    </source>
</evidence>
<protein>
    <submittedName>
        <fullName evidence="2">UDP-N-acetylmuramyl pentapeptide phosphotransferase</fullName>
    </submittedName>
</protein>
<dbReference type="RefSeq" id="WP_191703895.1">
    <property type="nucleotide sequence ID" value="NZ_JACSPW010000008.1"/>
</dbReference>
<dbReference type="Proteomes" id="UP000600565">
    <property type="component" value="Unassembled WGS sequence"/>
</dbReference>
<name>A0ABR8XN20_9BACL</name>
<accession>A0ABR8XN20</accession>
<feature type="transmembrane region" description="Helical" evidence="1">
    <location>
        <begin position="60"/>
        <end position="79"/>
    </location>
</feature>
<evidence type="ECO:0000313" key="2">
    <source>
        <dbReference type="EMBL" id="MBD8033331.1"/>
    </source>
</evidence>
<feature type="transmembrane region" description="Helical" evidence="1">
    <location>
        <begin position="137"/>
        <end position="154"/>
    </location>
</feature>
<feature type="transmembrane region" description="Helical" evidence="1">
    <location>
        <begin position="160"/>
        <end position="178"/>
    </location>
</feature>
<evidence type="ECO:0000313" key="3">
    <source>
        <dbReference type="Proteomes" id="UP000600565"/>
    </source>
</evidence>
<dbReference type="EMBL" id="JACSPW010000008">
    <property type="protein sequence ID" value="MBD8033331.1"/>
    <property type="molecule type" value="Genomic_DNA"/>
</dbReference>
<keyword evidence="1" id="KW-0472">Membrane</keyword>
<keyword evidence="1" id="KW-0812">Transmembrane</keyword>
<reference evidence="2 3" key="1">
    <citation type="submission" date="2020-08" db="EMBL/GenBank/DDBJ databases">
        <title>A Genomic Blueprint of the Chicken Gut Microbiome.</title>
        <authorList>
            <person name="Gilroy R."/>
            <person name="Ravi A."/>
            <person name="Getino M."/>
            <person name="Pursley I."/>
            <person name="Horton D.L."/>
            <person name="Alikhan N.-F."/>
            <person name="Baker D."/>
            <person name="Gharbi K."/>
            <person name="Hall N."/>
            <person name="Watson M."/>
            <person name="Adriaenssens E.M."/>
            <person name="Foster-Nyarko E."/>
            <person name="Jarju S."/>
            <person name="Secka A."/>
            <person name="Antonio M."/>
            <person name="Oren A."/>
            <person name="Chaudhuri R."/>
            <person name="La Ragione R.M."/>
            <person name="Hildebrand F."/>
            <person name="Pallen M.J."/>
        </authorList>
    </citation>
    <scope>NUCLEOTIDE SEQUENCE [LARGE SCALE GENOMIC DNA]</scope>
    <source>
        <strain evidence="2 3">Sa1YVA6</strain>
    </source>
</reference>
<gene>
    <name evidence="2" type="ORF">H9632_09640</name>
</gene>
<feature type="transmembrane region" description="Helical" evidence="1">
    <location>
        <begin position="112"/>
        <end position="130"/>
    </location>
</feature>
<feature type="transmembrane region" description="Helical" evidence="1">
    <location>
        <begin position="185"/>
        <end position="203"/>
    </location>
</feature>
<keyword evidence="3" id="KW-1185">Reference proteome</keyword>
<feature type="transmembrane region" description="Helical" evidence="1">
    <location>
        <begin position="209"/>
        <end position="227"/>
    </location>
</feature>
<proteinExistence type="predicted"/>
<comment type="caution">
    <text evidence="2">The sequence shown here is derived from an EMBL/GenBank/DDBJ whole genome shotgun (WGS) entry which is preliminary data.</text>
</comment>
<feature type="transmembrane region" description="Helical" evidence="1">
    <location>
        <begin position="88"/>
        <end position="106"/>
    </location>
</feature>
<organism evidence="2 3">
    <name type="scientific">Solibacillus merdavium</name>
    <dbReference type="NCBI Taxonomy" id="2762218"/>
    <lineage>
        <taxon>Bacteria</taxon>
        <taxon>Bacillati</taxon>
        <taxon>Bacillota</taxon>
        <taxon>Bacilli</taxon>
        <taxon>Bacillales</taxon>
        <taxon>Caryophanaceae</taxon>
        <taxon>Solibacillus</taxon>
    </lineage>
</organism>
<keyword evidence="1" id="KW-1133">Transmembrane helix</keyword>